<dbReference type="AlphaFoldDB" id="A0A318TI02"/>
<proteinExistence type="predicted"/>
<accession>A0A318TI02</accession>
<dbReference type="SUPFAM" id="SSF46689">
    <property type="entry name" value="Homeodomain-like"/>
    <property type="match status" value="1"/>
</dbReference>
<dbReference type="Pfam" id="PF13384">
    <property type="entry name" value="HTH_23"/>
    <property type="match status" value="1"/>
</dbReference>
<comment type="caution">
    <text evidence="1">The sequence shown here is derived from an EMBL/GenBank/DDBJ whole genome shotgun (WGS) entry which is preliminary data.</text>
</comment>
<protein>
    <submittedName>
        <fullName evidence="1">Transposase</fullName>
    </submittedName>
</protein>
<sequence length="117" mass="13321">MGRAYSTDLRTRVVAAVIDGGLSCHQAAAQFGVGISTAILWVRRFRRTGSVEPDKIGGYKPRKIAGAHEEWLVRRCREADFTLRGLVAELGERGLKVDYRSVWEFVHREKLSHKKRR</sequence>
<keyword evidence="2" id="KW-1185">Reference proteome</keyword>
<dbReference type="Proteomes" id="UP000248148">
    <property type="component" value="Unassembled WGS sequence"/>
</dbReference>
<name>A0A318TI02_9BRAD</name>
<reference evidence="1 2" key="1">
    <citation type="submission" date="2018-06" db="EMBL/GenBank/DDBJ databases">
        <title>Genomic Encyclopedia of Archaeal and Bacterial Type Strains, Phase II (KMG-II): from individual species to whole genera.</title>
        <authorList>
            <person name="Goeker M."/>
        </authorList>
    </citation>
    <scope>NUCLEOTIDE SEQUENCE [LARGE SCALE GENOMIC DNA]</scope>
    <source>
        <strain evidence="1 2">JCM 11668</strain>
    </source>
</reference>
<evidence type="ECO:0000313" key="2">
    <source>
        <dbReference type="Proteomes" id="UP000248148"/>
    </source>
</evidence>
<organism evidence="1 2">
    <name type="scientific">Rhodopseudomonas faecalis</name>
    <dbReference type="NCBI Taxonomy" id="99655"/>
    <lineage>
        <taxon>Bacteria</taxon>
        <taxon>Pseudomonadati</taxon>
        <taxon>Pseudomonadota</taxon>
        <taxon>Alphaproteobacteria</taxon>
        <taxon>Hyphomicrobiales</taxon>
        <taxon>Nitrobacteraceae</taxon>
        <taxon>Rhodopseudomonas</taxon>
    </lineage>
</organism>
<dbReference type="EMBL" id="QJTI01000010">
    <property type="protein sequence ID" value="PYF02708.1"/>
    <property type="molecule type" value="Genomic_DNA"/>
</dbReference>
<gene>
    <name evidence="1" type="ORF">BJ122_11045</name>
</gene>
<evidence type="ECO:0000313" key="1">
    <source>
        <dbReference type="EMBL" id="PYF02708.1"/>
    </source>
</evidence>
<dbReference type="InterPro" id="IPR009057">
    <property type="entry name" value="Homeodomain-like_sf"/>
</dbReference>